<feature type="transmembrane region" description="Helical" evidence="13">
    <location>
        <begin position="391"/>
        <end position="410"/>
    </location>
</feature>
<feature type="transmembrane region" description="Helical" evidence="13">
    <location>
        <begin position="195"/>
        <end position="218"/>
    </location>
</feature>
<keyword evidence="7" id="KW-1003">Cell membrane</keyword>
<keyword evidence="5" id="KW-0813">Transport</keyword>
<dbReference type="Pfam" id="PF01554">
    <property type="entry name" value="MatE"/>
    <property type="match status" value="2"/>
</dbReference>
<feature type="transmembrane region" description="Helical" evidence="13">
    <location>
        <begin position="320"/>
        <end position="339"/>
    </location>
</feature>
<feature type="transmembrane region" description="Helical" evidence="13">
    <location>
        <begin position="98"/>
        <end position="119"/>
    </location>
</feature>
<name>A0AAW3JV73_9FIRM</name>
<evidence type="ECO:0000313" key="14">
    <source>
        <dbReference type="EMBL" id="KQC86792.1"/>
    </source>
</evidence>
<evidence type="ECO:0000256" key="4">
    <source>
        <dbReference type="ARBA" id="ARBA00020268"/>
    </source>
</evidence>
<dbReference type="GO" id="GO:0015297">
    <property type="term" value="F:antiporter activity"/>
    <property type="evidence" value="ECO:0007669"/>
    <property type="project" value="UniProtKB-KW"/>
</dbReference>
<dbReference type="PANTHER" id="PTHR43298:SF2">
    <property type="entry name" value="FMN_FAD EXPORTER YEEO-RELATED"/>
    <property type="match status" value="1"/>
</dbReference>
<evidence type="ECO:0000256" key="8">
    <source>
        <dbReference type="ARBA" id="ARBA00022692"/>
    </source>
</evidence>
<evidence type="ECO:0000256" key="12">
    <source>
        <dbReference type="ARBA" id="ARBA00031636"/>
    </source>
</evidence>
<evidence type="ECO:0000256" key="13">
    <source>
        <dbReference type="SAM" id="Phobius"/>
    </source>
</evidence>
<evidence type="ECO:0000256" key="6">
    <source>
        <dbReference type="ARBA" id="ARBA00022449"/>
    </source>
</evidence>
<evidence type="ECO:0000256" key="9">
    <source>
        <dbReference type="ARBA" id="ARBA00022989"/>
    </source>
</evidence>
<dbReference type="PIRSF" id="PIRSF006603">
    <property type="entry name" value="DinF"/>
    <property type="match status" value="1"/>
</dbReference>
<dbReference type="GO" id="GO:0006811">
    <property type="term" value="P:monoatomic ion transport"/>
    <property type="evidence" value="ECO:0007669"/>
    <property type="project" value="UniProtKB-KW"/>
</dbReference>
<dbReference type="InterPro" id="IPR050222">
    <property type="entry name" value="MATE_MdtK"/>
</dbReference>
<dbReference type="AlphaFoldDB" id="A0AAW3JV73"/>
<dbReference type="InterPro" id="IPR048279">
    <property type="entry name" value="MdtK-like"/>
</dbReference>
<comment type="function">
    <text evidence="1">Multidrug efflux pump.</text>
</comment>
<evidence type="ECO:0000256" key="5">
    <source>
        <dbReference type="ARBA" id="ARBA00022448"/>
    </source>
</evidence>
<protein>
    <recommendedName>
        <fullName evidence="4">Probable multidrug resistance protein NorM</fullName>
    </recommendedName>
    <alternativeName>
        <fullName evidence="12">Multidrug-efflux transporter</fullName>
    </alternativeName>
</protein>
<feature type="transmembrane region" description="Helical" evidence="13">
    <location>
        <begin position="20"/>
        <end position="38"/>
    </location>
</feature>
<feature type="transmembrane region" description="Helical" evidence="13">
    <location>
        <begin position="169"/>
        <end position="189"/>
    </location>
</feature>
<dbReference type="InterPro" id="IPR002528">
    <property type="entry name" value="MATE_fam"/>
</dbReference>
<comment type="similarity">
    <text evidence="3">Belongs to the multi antimicrobial extrusion (MATE) (TC 2.A.66.1) family.</text>
</comment>
<proteinExistence type="inferred from homology"/>
<keyword evidence="15" id="KW-1185">Reference proteome</keyword>
<dbReference type="NCBIfam" id="TIGR00797">
    <property type="entry name" value="matE"/>
    <property type="match status" value="1"/>
</dbReference>
<evidence type="ECO:0000256" key="2">
    <source>
        <dbReference type="ARBA" id="ARBA00004651"/>
    </source>
</evidence>
<dbReference type="GO" id="GO:0005886">
    <property type="term" value="C:plasma membrane"/>
    <property type="evidence" value="ECO:0007669"/>
    <property type="project" value="UniProtKB-SubCell"/>
</dbReference>
<sequence length="449" mass="48755">MSKLKFGGSKDLTTGNPMKLILNFGVPLLFGMLFQQFYNMVDSVIVGKQLGVNALAAVGSTGSINFMVLGFCIGICNGFAIPIAQAFGAKDTNRLKSYIANCAWCSILFAIVLTIIIGIFTKDILTVMRTPADIFDDAYIYIFIIFMGIPATILYNMVSGVLRSLGDSFTPVVFLIFSSILNIILDLILVKRMGVSGAAVATVTAQAVSGIICLIYTVKKYRYLNFNKDDWKISTKQMLQLCKMGIPMGLQYSITAIGSVILQTAVNNMGSTIVAAVTAGSRVSMFVCCPFDAMGSTMATYGGQNKGAAKYDRIDEGLKACIKLGVIYSLAILVLMIFFGKYLALLFVSSKETELINKISMFMIGNALFYIPLALVNIVRFMIQGIGYPGFAILAGVCEMIARSIAGFVLVPIFGYTFVVLASPLAWVCADMFLIPAYRHVMKKSRVMA</sequence>
<comment type="caution">
    <text evidence="14">The sequence shown here is derived from an EMBL/GenBank/DDBJ whole genome shotgun (WGS) entry which is preliminary data.</text>
</comment>
<evidence type="ECO:0000256" key="3">
    <source>
        <dbReference type="ARBA" id="ARBA00010199"/>
    </source>
</evidence>
<feature type="transmembrane region" description="Helical" evidence="13">
    <location>
        <begin position="359"/>
        <end position="379"/>
    </location>
</feature>
<feature type="transmembrane region" description="Helical" evidence="13">
    <location>
        <begin position="64"/>
        <end position="86"/>
    </location>
</feature>
<keyword evidence="6" id="KW-0050">Antiport</keyword>
<evidence type="ECO:0000256" key="11">
    <source>
        <dbReference type="ARBA" id="ARBA00023136"/>
    </source>
</evidence>
<evidence type="ECO:0000256" key="1">
    <source>
        <dbReference type="ARBA" id="ARBA00003408"/>
    </source>
</evidence>
<organism evidence="14 15">
    <name type="scientific">Butyribacter intestini</name>
    <dbReference type="NCBI Taxonomy" id="1703332"/>
    <lineage>
        <taxon>Bacteria</taxon>
        <taxon>Bacillati</taxon>
        <taxon>Bacillota</taxon>
        <taxon>Clostridia</taxon>
        <taxon>Lachnospirales</taxon>
        <taxon>Lachnospiraceae</taxon>
        <taxon>Butyribacter</taxon>
    </lineage>
</organism>
<keyword evidence="8 13" id="KW-0812">Transmembrane</keyword>
<keyword evidence="10" id="KW-0406">Ion transport</keyword>
<feature type="transmembrane region" description="Helical" evidence="13">
    <location>
        <begin position="139"/>
        <end position="157"/>
    </location>
</feature>
<accession>A0AAW3JV73</accession>
<dbReference type="GO" id="GO:0042910">
    <property type="term" value="F:xenobiotic transmembrane transporter activity"/>
    <property type="evidence" value="ECO:0007669"/>
    <property type="project" value="InterPro"/>
</dbReference>
<feature type="transmembrane region" description="Helical" evidence="13">
    <location>
        <begin position="416"/>
        <end position="438"/>
    </location>
</feature>
<reference evidence="14 15" key="1">
    <citation type="submission" date="2015-10" db="EMBL/GenBank/DDBJ databases">
        <title>Butyribacter intestini gen. nov., sp. nov., a butyric acid-producing bacterium of the family Lachnospiraceae isolated from the human faeces.</title>
        <authorList>
            <person name="Zou Y."/>
            <person name="Xue W."/>
            <person name="Luo G."/>
            <person name="Lv M."/>
        </authorList>
    </citation>
    <scope>NUCLEOTIDE SEQUENCE [LARGE SCALE GENOMIC DNA]</scope>
    <source>
        <strain evidence="14 15">TF01-11</strain>
    </source>
</reference>
<dbReference type="Proteomes" id="UP000050833">
    <property type="component" value="Unassembled WGS sequence"/>
</dbReference>
<evidence type="ECO:0000256" key="10">
    <source>
        <dbReference type="ARBA" id="ARBA00023065"/>
    </source>
</evidence>
<evidence type="ECO:0000256" key="7">
    <source>
        <dbReference type="ARBA" id="ARBA00022475"/>
    </source>
</evidence>
<dbReference type="PANTHER" id="PTHR43298">
    <property type="entry name" value="MULTIDRUG RESISTANCE PROTEIN NORM-RELATED"/>
    <property type="match status" value="1"/>
</dbReference>
<dbReference type="EMBL" id="LLKB01000001">
    <property type="protein sequence ID" value="KQC86792.1"/>
    <property type="molecule type" value="Genomic_DNA"/>
</dbReference>
<keyword evidence="11 13" id="KW-0472">Membrane</keyword>
<keyword evidence="9 13" id="KW-1133">Transmembrane helix</keyword>
<evidence type="ECO:0000313" key="15">
    <source>
        <dbReference type="Proteomes" id="UP000050833"/>
    </source>
</evidence>
<dbReference type="RefSeq" id="WP_055942733.1">
    <property type="nucleotide sequence ID" value="NZ_JAQDCV010000001.1"/>
</dbReference>
<gene>
    <name evidence="14" type="ORF">APZ18_06415</name>
</gene>
<comment type="subcellular location">
    <subcellularLocation>
        <location evidence="2">Cell membrane</location>
        <topology evidence="2">Multi-pass membrane protein</topology>
    </subcellularLocation>
</comment>